<evidence type="ECO:0000313" key="1">
    <source>
        <dbReference type="EMBL" id="KAJ0174725.1"/>
    </source>
</evidence>
<keyword evidence="2" id="KW-1185">Reference proteome</keyword>
<reference evidence="1 2" key="1">
    <citation type="journal article" date="2021" name="Front. Genet.">
        <title>Chromosome-Level Genome Assembly Reveals Significant Gene Expansion in the Toll and IMD Signaling Pathways of Dendrolimus kikuchii.</title>
        <authorList>
            <person name="Zhou J."/>
            <person name="Wu P."/>
            <person name="Xiong Z."/>
            <person name="Liu N."/>
            <person name="Zhao N."/>
            <person name="Ji M."/>
            <person name="Qiu Y."/>
            <person name="Yang B."/>
        </authorList>
    </citation>
    <scope>NUCLEOTIDE SEQUENCE [LARGE SCALE GENOMIC DNA]</scope>
    <source>
        <strain evidence="1">Ann1</strain>
    </source>
</reference>
<organism evidence="1 2">
    <name type="scientific">Dendrolimus kikuchii</name>
    <dbReference type="NCBI Taxonomy" id="765133"/>
    <lineage>
        <taxon>Eukaryota</taxon>
        <taxon>Metazoa</taxon>
        <taxon>Ecdysozoa</taxon>
        <taxon>Arthropoda</taxon>
        <taxon>Hexapoda</taxon>
        <taxon>Insecta</taxon>
        <taxon>Pterygota</taxon>
        <taxon>Neoptera</taxon>
        <taxon>Endopterygota</taxon>
        <taxon>Lepidoptera</taxon>
        <taxon>Glossata</taxon>
        <taxon>Ditrysia</taxon>
        <taxon>Bombycoidea</taxon>
        <taxon>Lasiocampidae</taxon>
        <taxon>Dendrolimus</taxon>
    </lineage>
</organism>
<accession>A0ACC1CTH1</accession>
<protein>
    <submittedName>
        <fullName evidence="1">Uncharacterized protein</fullName>
    </submittedName>
</protein>
<proteinExistence type="predicted"/>
<evidence type="ECO:0000313" key="2">
    <source>
        <dbReference type="Proteomes" id="UP000824533"/>
    </source>
</evidence>
<name>A0ACC1CTH1_9NEOP</name>
<sequence>MVNHQAKLLQGLLVSIHQEKINMMLKINLFLLLAVFLSWNEYYVLSQNVRSFYAGLRPIPDDGSPLITPPQTFYELNEKHYKNMMANPQTYPQRKSIFNENININILECISYCNVRKNAQIHYNPTTRSISVMEYIFCGIAK</sequence>
<gene>
    <name evidence="1" type="ORF">K1T71_009833</name>
</gene>
<dbReference type="EMBL" id="CM034403">
    <property type="protein sequence ID" value="KAJ0174725.1"/>
    <property type="molecule type" value="Genomic_DNA"/>
</dbReference>
<dbReference type="Proteomes" id="UP000824533">
    <property type="component" value="Linkage Group LG17"/>
</dbReference>
<comment type="caution">
    <text evidence="1">The sequence shown here is derived from an EMBL/GenBank/DDBJ whole genome shotgun (WGS) entry which is preliminary data.</text>
</comment>